<proteinExistence type="predicted"/>
<reference evidence="1 2" key="1">
    <citation type="journal article" date="2014" name="Genome Biol.">
        <title>Transcriptome and methylome profiling reveals relics of genome dominance in the mesopolyploid Brassica oleracea.</title>
        <authorList>
            <person name="Parkin I.A."/>
            <person name="Koh C."/>
            <person name="Tang H."/>
            <person name="Robinson S.J."/>
            <person name="Kagale S."/>
            <person name="Clarke W.E."/>
            <person name="Town C.D."/>
            <person name="Nixon J."/>
            <person name="Krishnakumar V."/>
            <person name="Bidwell S.L."/>
            <person name="Denoeud F."/>
            <person name="Belcram H."/>
            <person name="Links M.G."/>
            <person name="Just J."/>
            <person name="Clarke C."/>
            <person name="Bender T."/>
            <person name="Huebert T."/>
            <person name="Mason A.S."/>
            <person name="Pires J.C."/>
            <person name="Barker G."/>
            <person name="Moore J."/>
            <person name="Walley P.G."/>
            <person name="Manoli S."/>
            <person name="Batley J."/>
            <person name="Edwards D."/>
            <person name="Nelson M.N."/>
            <person name="Wang X."/>
            <person name="Paterson A.H."/>
            <person name="King G."/>
            <person name="Bancroft I."/>
            <person name="Chalhoub B."/>
            <person name="Sharpe A.G."/>
        </authorList>
    </citation>
    <scope>NUCLEOTIDE SEQUENCE</scope>
    <source>
        <strain evidence="1 2">cv. TO1000</strain>
    </source>
</reference>
<sequence length="88" mass="10292">MRRHVLPTAPSPTVTHFMNLDALIFSSEYQKPQIYYYYYTCGNNLLHKPNFSLSIRHPPQPSKTLRLLFTIGNPKRKSEKNVRTSVIK</sequence>
<dbReference type="Proteomes" id="UP000032141">
    <property type="component" value="Chromosome C7"/>
</dbReference>
<dbReference type="HOGENOM" id="CLU_2472198_0_0_1"/>
<reference evidence="1" key="2">
    <citation type="submission" date="2015-03" db="UniProtKB">
        <authorList>
            <consortium name="EnsemblPlants"/>
        </authorList>
    </citation>
    <scope>IDENTIFICATION</scope>
</reference>
<name>A0A0D3D3A0_BRAOL</name>
<dbReference type="AlphaFoldDB" id="A0A0D3D3A0"/>
<protein>
    <submittedName>
        <fullName evidence="1">Uncharacterized protein</fullName>
    </submittedName>
</protein>
<evidence type="ECO:0000313" key="1">
    <source>
        <dbReference type="EnsemblPlants" id="Bo7g014000.1"/>
    </source>
</evidence>
<dbReference type="Gramene" id="Bo7g014000.1">
    <property type="protein sequence ID" value="Bo7g014000.1"/>
    <property type="gene ID" value="Bo7g014000"/>
</dbReference>
<evidence type="ECO:0000313" key="2">
    <source>
        <dbReference type="Proteomes" id="UP000032141"/>
    </source>
</evidence>
<keyword evidence="2" id="KW-1185">Reference proteome</keyword>
<organism evidence="1 2">
    <name type="scientific">Brassica oleracea var. oleracea</name>
    <dbReference type="NCBI Taxonomy" id="109376"/>
    <lineage>
        <taxon>Eukaryota</taxon>
        <taxon>Viridiplantae</taxon>
        <taxon>Streptophyta</taxon>
        <taxon>Embryophyta</taxon>
        <taxon>Tracheophyta</taxon>
        <taxon>Spermatophyta</taxon>
        <taxon>Magnoliopsida</taxon>
        <taxon>eudicotyledons</taxon>
        <taxon>Gunneridae</taxon>
        <taxon>Pentapetalae</taxon>
        <taxon>rosids</taxon>
        <taxon>malvids</taxon>
        <taxon>Brassicales</taxon>
        <taxon>Brassicaceae</taxon>
        <taxon>Brassiceae</taxon>
        <taxon>Brassica</taxon>
    </lineage>
</organism>
<accession>A0A0D3D3A0</accession>
<dbReference type="EnsemblPlants" id="Bo7g014000.1">
    <property type="protein sequence ID" value="Bo7g014000.1"/>
    <property type="gene ID" value="Bo7g014000"/>
</dbReference>